<evidence type="ECO:0000313" key="4">
    <source>
        <dbReference type="Proteomes" id="UP001527925"/>
    </source>
</evidence>
<evidence type="ECO:0000256" key="1">
    <source>
        <dbReference type="SAM" id="MobiDB-lite"/>
    </source>
</evidence>
<keyword evidence="4" id="KW-1185">Reference proteome</keyword>
<accession>A0ABR4NG84</accession>
<feature type="region of interest" description="Disordered" evidence="1">
    <location>
        <begin position="287"/>
        <end position="331"/>
    </location>
</feature>
<dbReference type="Gene3D" id="3.90.190.10">
    <property type="entry name" value="Protein tyrosine phosphatase superfamily"/>
    <property type="match status" value="1"/>
</dbReference>
<dbReference type="EMBL" id="JADGIZ020000006">
    <property type="protein sequence ID" value="KAL2918538.1"/>
    <property type="molecule type" value="Genomic_DNA"/>
</dbReference>
<feature type="region of interest" description="Disordered" evidence="1">
    <location>
        <begin position="120"/>
        <end position="145"/>
    </location>
</feature>
<evidence type="ECO:0000259" key="2">
    <source>
        <dbReference type="PROSITE" id="PS50056"/>
    </source>
</evidence>
<dbReference type="InterPro" id="IPR050561">
    <property type="entry name" value="PTP"/>
</dbReference>
<gene>
    <name evidence="3" type="ORF">HK105_201939</name>
</gene>
<feature type="compositionally biased region" description="Polar residues" evidence="1">
    <location>
        <begin position="203"/>
        <end position="218"/>
    </location>
</feature>
<dbReference type="PANTHER" id="PTHR23339">
    <property type="entry name" value="TYROSINE SPECIFIC PROTEIN PHOSPHATASE AND DUAL SPECIFICITY PROTEIN PHOSPHATASE"/>
    <property type="match status" value="1"/>
</dbReference>
<feature type="compositionally biased region" description="Basic and acidic residues" evidence="1">
    <location>
        <begin position="193"/>
        <end position="202"/>
    </location>
</feature>
<evidence type="ECO:0000313" key="3">
    <source>
        <dbReference type="EMBL" id="KAL2918538.1"/>
    </source>
</evidence>
<sequence>MQQPQHHQEAAAEAAAAEVVMRQAHEHAATKGHELRTSRSHPINISWMLPAEALAVLDDARPQARAPPPPAAAAASPPAATASASASAAVAAAAAVPPTYVGWSYRARFNSICALTVGDSRQPAHAPPSTAAVPPPEQGLIGPESPTTAAAKLAAGPAAPSAASAAGSHLSRSAAIAISDPGLSPPPISASSPRRDMKRSHAETQSLGASAESVSSQEAGHAHKAPHLASLSLPRLDVPLHDVAQKRMLLLAALSRFSVHPAPGTSGLGSPRQSRSQLIGSPRLLSLSPLLSSTSPPSPSMSSLPSPLLPSPSAMSGSSPQMQLLSPSPTMREASLPTFAAPAAREARRSSLPLQAPAQAQAVRHIVHGNFCLSSCPGKKVRVTTGPVNGRAAVCRDLAADFDRIASVGIRALVCCLDDNELRFLGSPWPLYVSEAHKRGITVIRIPIVEGQAPSSPFEVDCVLRHVDSLIANGAHVLCHCRGGIGRAGLLACCFLIRKGYCTSADTAIRYVRKRRSPKAIETAEQEEFIDMYAQWILKGSRFFWEGLNY</sequence>
<name>A0ABR4NG84_9FUNG</name>
<dbReference type="SUPFAM" id="SSF52799">
    <property type="entry name" value="(Phosphotyrosine protein) phosphatases II"/>
    <property type="match status" value="1"/>
</dbReference>
<feature type="compositionally biased region" description="Low complexity" evidence="1">
    <location>
        <begin position="287"/>
        <end position="328"/>
    </location>
</feature>
<proteinExistence type="predicted"/>
<dbReference type="InterPro" id="IPR000387">
    <property type="entry name" value="Tyr_Pase_dom"/>
</dbReference>
<dbReference type="Proteomes" id="UP001527925">
    <property type="component" value="Unassembled WGS sequence"/>
</dbReference>
<feature type="domain" description="Tyrosine specific protein phosphatases" evidence="2">
    <location>
        <begin position="461"/>
        <end position="516"/>
    </location>
</feature>
<dbReference type="Pfam" id="PF22785">
    <property type="entry name" value="Tc-R-P"/>
    <property type="match status" value="1"/>
</dbReference>
<reference evidence="3 4" key="1">
    <citation type="submission" date="2023-09" db="EMBL/GenBank/DDBJ databases">
        <title>Pangenome analysis of Batrachochytrium dendrobatidis and related Chytrids.</title>
        <authorList>
            <person name="Yacoub M.N."/>
            <person name="Stajich J.E."/>
            <person name="James T.Y."/>
        </authorList>
    </citation>
    <scope>NUCLEOTIDE SEQUENCE [LARGE SCALE GENOMIC DNA]</scope>
    <source>
        <strain evidence="3 4">JEL0888</strain>
    </source>
</reference>
<dbReference type="InterPro" id="IPR029021">
    <property type="entry name" value="Prot-tyrosine_phosphatase-like"/>
</dbReference>
<comment type="caution">
    <text evidence="3">The sequence shown here is derived from an EMBL/GenBank/DDBJ whole genome shotgun (WGS) entry which is preliminary data.</text>
</comment>
<protein>
    <recommendedName>
        <fullName evidence="2">Tyrosine specific protein phosphatases domain-containing protein</fullName>
    </recommendedName>
</protein>
<feature type="region of interest" description="Disordered" evidence="1">
    <location>
        <begin position="176"/>
        <end position="226"/>
    </location>
</feature>
<organism evidence="3 4">
    <name type="scientific">Polyrhizophydium stewartii</name>
    <dbReference type="NCBI Taxonomy" id="2732419"/>
    <lineage>
        <taxon>Eukaryota</taxon>
        <taxon>Fungi</taxon>
        <taxon>Fungi incertae sedis</taxon>
        <taxon>Chytridiomycota</taxon>
        <taxon>Chytridiomycota incertae sedis</taxon>
        <taxon>Chytridiomycetes</taxon>
        <taxon>Rhizophydiales</taxon>
        <taxon>Rhizophydiales incertae sedis</taxon>
        <taxon>Polyrhizophydium</taxon>
    </lineage>
</organism>
<dbReference type="PROSITE" id="PS50056">
    <property type="entry name" value="TYR_PHOSPHATASE_2"/>
    <property type="match status" value="1"/>
</dbReference>